<evidence type="ECO:0000313" key="2">
    <source>
        <dbReference type="EMBL" id="CBH13177.1"/>
    </source>
</evidence>
<evidence type="ECO:0000313" key="3">
    <source>
        <dbReference type="Proteomes" id="UP000002316"/>
    </source>
</evidence>
<accession>C9ZUT9</accession>
<reference evidence="3" key="1">
    <citation type="journal article" date="2010" name="PLoS Negl. Trop. Dis.">
        <title>The genome sequence of Trypanosoma brucei gambiense, causative agent of chronic human african trypanosomiasis.</title>
        <authorList>
            <person name="Jackson A.P."/>
            <person name="Sanders M."/>
            <person name="Berry A."/>
            <person name="McQuillan J."/>
            <person name="Aslett M.A."/>
            <person name="Quail M.A."/>
            <person name="Chukualim B."/>
            <person name="Capewell P."/>
            <person name="MacLeod A."/>
            <person name="Melville S.E."/>
            <person name="Gibson W."/>
            <person name="Barry J.D."/>
            <person name="Berriman M."/>
            <person name="Hertz-Fowler C."/>
        </authorList>
    </citation>
    <scope>NUCLEOTIDE SEQUENCE [LARGE SCALE GENOMIC DNA]</scope>
    <source>
        <strain evidence="3">MHOM/CI/86/DAL972</strain>
    </source>
</reference>
<protein>
    <submittedName>
        <fullName evidence="2">Uncharacterized protein</fullName>
    </submittedName>
</protein>
<evidence type="ECO:0000256" key="1">
    <source>
        <dbReference type="SAM" id="Phobius"/>
    </source>
</evidence>
<dbReference type="AlphaFoldDB" id="C9ZUT9"/>
<keyword evidence="1" id="KW-0472">Membrane</keyword>
<sequence>MVKFLFPVPCLVEFSFFFLDTRRVLRGLATTVAGISGVAGFGVYVCICAFVPSYLPFGSLSFLCEDVFVHVWISAPFHLSFPNRRGLRWRFAFRYAFATFPTVSVCLFCVCVCVCLSPSPLFFIIFSIYSLIPIGFFFSPS</sequence>
<name>C9ZUT9_TRYB9</name>
<dbReference type="KEGG" id="tbg:TbgDal_VIII1270"/>
<gene>
    <name evidence="2" type="ORF">TbgDal_VIII1270</name>
</gene>
<feature type="transmembrane region" description="Helical" evidence="1">
    <location>
        <begin position="93"/>
        <end position="114"/>
    </location>
</feature>
<dbReference type="GeneID" id="23863286"/>
<keyword evidence="1" id="KW-0812">Transmembrane</keyword>
<organism evidence="2 3">
    <name type="scientific">Trypanosoma brucei gambiense (strain MHOM/CI/86/DAL972)</name>
    <dbReference type="NCBI Taxonomy" id="679716"/>
    <lineage>
        <taxon>Eukaryota</taxon>
        <taxon>Discoba</taxon>
        <taxon>Euglenozoa</taxon>
        <taxon>Kinetoplastea</taxon>
        <taxon>Metakinetoplastina</taxon>
        <taxon>Trypanosomatida</taxon>
        <taxon>Trypanosomatidae</taxon>
        <taxon>Trypanosoma</taxon>
    </lineage>
</organism>
<dbReference type="EMBL" id="FN554971">
    <property type="protein sequence ID" value="CBH13177.1"/>
    <property type="molecule type" value="Genomic_DNA"/>
</dbReference>
<keyword evidence="1" id="KW-1133">Transmembrane helix</keyword>
<dbReference type="RefSeq" id="XP_011775454.1">
    <property type="nucleotide sequence ID" value="XM_011777152.1"/>
</dbReference>
<proteinExistence type="predicted"/>
<feature type="transmembrane region" description="Helical" evidence="1">
    <location>
        <begin position="24"/>
        <end position="47"/>
    </location>
</feature>
<dbReference type="Proteomes" id="UP000002316">
    <property type="component" value="Chromosome 8"/>
</dbReference>
<feature type="transmembrane region" description="Helical" evidence="1">
    <location>
        <begin position="121"/>
        <end position="139"/>
    </location>
</feature>